<evidence type="ECO:0000313" key="1">
    <source>
        <dbReference type="EMBL" id="EEF62875.1"/>
    </source>
</evidence>
<dbReference type="STRING" id="320771.Cflav_PD5510"/>
<protein>
    <submittedName>
        <fullName evidence="1">Uncharacterized protein</fullName>
    </submittedName>
</protein>
<organism evidence="1 2">
    <name type="scientific">Pedosphaera parvula (strain Ellin514)</name>
    <dbReference type="NCBI Taxonomy" id="320771"/>
    <lineage>
        <taxon>Bacteria</taxon>
        <taxon>Pseudomonadati</taxon>
        <taxon>Verrucomicrobiota</taxon>
        <taxon>Pedosphaerae</taxon>
        <taxon>Pedosphaerales</taxon>
        <taxon>Pedosphaeraceae</taxon>
        <taxon>Pedosphaera</taxon>
    </lineage>
</organism>
<proteinExistence type="predicted"/>
<keyword evidence="2" id="KW-1185">Reference proteome</keyword>
<name>B9XBJ0_PEDPL</name>
<dbReference type="EMBL" id="ABOX02000003">
    <property type="protein sequence ID" value="EEF62875.1"/>
    <property type="molecule type" value="Genomic_DNA"/>
</dbReference>
<sequence length="285" mass="32009" precursor="true">MMRIARFETRLLVCLGLMGLSWRLGCCSLHADDFNDLLADRTAIERVYYNHRTGTKPPFEEVVPVEQLRRLVERDADREAALKTYFHIEVTTVQVNSEVSRINQSTRAPEVLGEIKAALGSDTNRFARSFARPIVVERELRERFENDDKLHAQVRKEADALRTKLLAMRSGAQGLSTQLKRLEESSVGSVGEHTWEFVQTTAAQNETSPTKATRFSELPLQLQKVLKTQLRSAGDVSAVIETPSGFLIYLAKERTDATLTVASVSFPKLDCDAWLAQQSLSSTKP</sequence>
<gene>
    <name evidence="1" type="ORF">Cflav_PD5510</name>
</gene>
<accession>B9XBJ0</accession>
<dbReference type="Proteomes" id="UP000003688">
    <property type="component" value="Unassembled WGS sequence"/>
</dbReference>
<dbReference type="RefSeq" id="WP_007413188.1">
    <property type="nucleotide sequence ID" value="NZ_ABOX02000003.1"/>
</dbReference>
<reference evidence="1 2" key="1">
    <citation type="journal article" date="2011" name="J. Bacteriol.">
        <title>Genome sequence of 'Pedosphaera parvula' Ellin514, an aerobic Verrucomicrobial isolate from pasture soil.</title>
        <authorList>
            <person name="Kant R."/>
            <person name="van Passel M.W."/>
            <person name="Sangwan P."/>
            <person name="Palva A."/>
            <person name="Lucas S."/>
            <person name="Copeland A."/>
            <person name="Lapidus A."/>
            <person name="Glavina Del Rio T."/>
            <person name="Dalin E."/>
            <person name="Tice H."/>
            <person name="Bruce D."/>
            <person name="Goodwin L."/>
            <person name="Pitluck S."/>
            <person name="Chertkov O."/>
            <person name="Larimer F.W."/>
            <person name="Land M.L."/>
            <person name="Hauser L."/>
            <person name="Brettin T.S."/>
            <person name="Detter J.C."/>
            <person name="Han S."/>
            <person name="de Vos W.M."/>
            <person name="Janssen P.H."/>
            <person name="Smidt H."/>
        </authorList>
    </citation>
    <scope>NUCLEOTIDE SEQUENCE [LARGE SCALE GENOMIC DNA]</scope>
    <source>
        <strain evidence="1 2">Ellin514</strain>
    </source>
</reference>
<comment type="caution">
    <text evidence="1">The sequence shown here is derived from an EMBL/GenBank/DDBJ whole genome shotgun (WGS) entry which is preliminary data.</text>
</comment>
<dbReference type="AlphaFoldDB" id="B9XBJ0"/>
<evidence type="ECO:0000313" key="2">
    <source>
        <dbReference type="Proteomes" id="UP000003688"/>
    </source>
</evidence>